<evidence type="ECO:0000256" key="2">
    <source>
        <dbReference type="ARBA" id="ARBA00010342"/>
    </source>
</evidence>
<sequence length="371" mass="39158">MAALVAVGILSAGCSQGAYPLDIFYEMHYQPSYRVHEPPRLSPPESAVPWYGSTPPQPTSFAGSGKHLFEVNCVMCHGAAGQGDGPVLARMAVDYGYRTTDAPLLNPILTSPVATGLDRDALRGVLNGGVNVMPNFSKLLTPDQIELVLDYVQGCIQQGDAAACHIELRSPRSAGAICVSLARVIYEAFSWHRGVLGAGLLVAILAGVAMGYAGGAVFAQSDGVEGAPAAYDEAEAQAIDRMLMCPVCPAESIDQAQVPLARQMRAQVRQLLGDGASRDEVLDWFKARYGPSIVAEPPRSGFNLIAWIVPGVALIAGLAGGVLALLSMRRRTDDETASNLSDVDPALQPYLAAVDRDLALDAGDREGRNDG</sequence>
<dbReference type="AlphaFoldDB" id="A0AA35RHR8"/>
<keyword evidence="9" id="KW-0472">Membrane</keyword>
<reference evidence="11" key="1">
    <citation type="submission" date="2023-03" db="EMBL/GenBank/DDBJ databases">
        <authorList>
            <person name="Steffen K."/>
            <person name="Cardenas P."/>
        </authorList>
    </citation>
    <scope>NUCLEOTIDE SEQUENCE</scope>
</reference>
<feature type="transmembrane region" description="Helical" evidence="9">
    <location>
        <begin position="304"/>
        <end position="326"/>
    </location>
</feature>
<keyword evidence="4 8" id="KW-0479">Metal-binding</keyword>
<dbReference type="GO" id="GO:0009055">
    <property type="term" value="F:electron transfer activity"/>
    <property type="evidence" value="ECO:0007669"/>
    <property type="project" value="InterPro"/>
</dbReference>
<dbReference type="PANTHER" id="PTHR47870">
    <property type="entry name" value="CYTOCHROME C-TYPE BIOGENESIS PROTEIN CCMH"/>
    <property type="match status" value="1"/>
</dbReference>
<evidence type="ECO:0000256" key="7">
    <source>
        <dbReference type="ARBA" id="ARBA00023004"/>
    </source>
</evidence>
<comment type="caution">
    <text evidence="11">The sequence shown here is derived from an EMBL/GenBank/DDBJ whole genome shotgun (WGS) entry which is preliminary data.</text>
</comment>
<dbReference type="GO" id="GO:0046872">
    <property type="term" value="F:metal ion binding"/>
    <property type="evidence" value="ECO:0007669"/>
    <property type="project" value="UniProtKB-KW"/>
</dbReference>
<evidence type="ECO:0000256" key="3">
    <source>
        <dbReference type="ARBA" id="ARBA00022617"/>
    </source>
</evidence>
<dbReference type="Gene3D" id="1.10.8.640">
    <property type="entry name" value="Cytochrome C biogenesis protein"/>
    <property type="match status" value="1"/>
</dbReference>
<dbReference type="InterPro" id="IPR005616">
    <property type="entry name" value="CcmH/CycL/Ccl2/NrfF_N"/>
</dbReference>
<dbReference type="GO" id="GO:0005886">
    <property type="term" value="C:plasma membrane"/>
    <property type="evidence" value="ECO:0007669"/>
    <property type="project" value="TreeGrafter"/>
</dbReference>
<evidence type="ECO:0000256" key="9">
    <source>
        <dbReference type="SAM" id="Phobius"/>
    </source>
</evidence>
<feature type="domain" description="Cytochrome c" evidence="10">
    <location>
        <begin position="60"/>
        <end position="156"/>
    </location>
</feature>
<dbReference type="InterPro" id="IPR036909">
    <property type="entry name" value="Cyt_c-like_dom_sf"/>
</dbReference>
<evidence type="ECO:0000313" key="12">
    <source>
        <dbReference type="Proteomes" id="UP001174909"/>
    </source>
</evidence>
<keyword evidence="7 8" id="KW-0408">Iron</keyword>
<evidence type="ECO:0000256" key="6">
    <source>
        <dbReference type="ARBA" id="ARBA00022748"/>
    </source>
</evidence>
<keyword evidence="9" id="KW-0812">Transmembrane</keyword>
<dbReference type="Pfam" id="PF03918">
    <property type="entry name" value="CcmH"/>
    <property type="match status" value="1"/>
</dbReference>
<evidence type="ECO:0000256" key="8">
    <source>
        <dbReference type="PROSITE-ProRule" id="PRU00433"/>
    </source>
</evidence>
<evidence type="ECO:0000256" key="1">
    <source>
        <dbReference type="ARBA" id="ARBA00006488"/>
    </source>
</evidence>
<keyword evidence="6" id="KW-0201">Cytochrome c-type biogenesis</keyword>
<dbReference type="Proteomes" id="UP001174909">
    <property type="component" value="Unassembled WGS sequence"/>
</dbReference>
<keyword evidence="3 8" id="KW-0349">Heme</keyword>
<dbReference type="InterPro" id="IPR009056">
    <property type="entry name" value="Cyt_c-like_dom"/>
</dbReference>
<dbReference type="GO" id="GO:0020037">
    <property type="term" value="F:heme binding"/>
    <property type="evidence" value="ECO:0007669"/>
    <property type="project" value="InterPro"/>
</dbReference>
<dbReference type="Gene3D" id="1.10.760.10">
    <property type="entry name" value="Cytochrome c-like domain"/>
    <property type="match status" value="1"/>
</dbReference>
<keyword evidence="5" id="KW-0732">Signal</keyword>
<name>A0AA35RHR8_GEOBA</name>
<comment type="similarity">
    <text evidence="2">Belongs to the CcmH/CycL/Ccl2/NrfF family.</text>
</comment>
<keyword evidence="9" id="KW-1133">Transmembrane helix</keyword>
<dbReference type="PROSITE" id="PS51007">
    <property type="entry name" value="CYTC"/>
    <property type="match status" value="1"/>
</dbReference>
<evidence type="ECO:0000256" key="5">
    <source>
        <dbReference type="ARBA" id="ARBA00022729"/>
    </source>
</evidence>
<accession>A0AA35RHR8</accession>
<dbReference type="SUPFAM" id="SSF46626">
    <property type="entry name" value="Cytochrome c"/>
    <property type="match status" value="1"/>
</dbReference>
<keyword evidence="12" id="KW-1185">Reference proteome</keyword>
<organism evidence="11 12">
    <name type="scientific">Geodia barretti</name>
    <name type="common">Barrett's horny sponge</name>
    <dbReference type="NCBI Taxonomy" id="519541"/>
    <lineage>
        <taxon>Eukaryota</taxon>
        <taxon>Metazoa</taxon>
        <taxon>Porifera</taxon>
        <taxon>Demospongiae</taxon>
        <taxon>Heteroscleromorpha</taxon>
        <taxon>Tetractinellida</taxon>
        <taxon>Astrophorina</taxon>
        <taxon>Geodiidae</taxon>
        <taxon>Geodia</taxon>
    </lineage>
</organism>
<dbReference type="PANTHER" id="PTHR47870:SF1">
    <property type="entry name" value="CYTOCHROME C-TYPE BIOGENESIS PROTEIN CCMH"/>
    <property type="match status" value="1"/>
</dbReference>
<dbReference type="InterPro" id="IPR038297">
    <property type="entry name" value="CcmH/CycL/NrfF/Ccl2_sf"/>
</dbReference>
<evidence type="ECO:0000259" key="10">
    <source>
        <dbReference type="PROSITE" id="PS51007"/>
    </source>
</evidence>
<dbReference type="EMBL" id="CASHTH010001119">
    <property type="protein sequence ID" value="CAI8011728.1"/>
    <property type="molecule type" value="Genomic_DNA"/>
</dbReference>
<evidence type="ECO:0000313" key="11">
    <source>
        <dbReference type="EMBL" id="CAI8011728.1"/>
    </source>
</evidence>
<dbReference type="CDD" id="cd16378">
    <property type="entry name" value="CcmH_N"/>
    <property type="match status" value="1"/>
</dbReference>
<proteinExistence type="inferred from homology"/>
<dbReference type="Pfam" id="PF13442">
    <property type="entry name" value="Cytochrome_CBB3"/>
    <property type="match status" value="1"/>
</dbReference>
<dbReference type="GO" id="GO:0017004">
    <property type="term" value="P:cytochrome complex assembly"/>
    <property type="evidence" value="ECO:0007669"/>
    <property type="project" value="UniProtKB-KW"/>
</dbReference>
<comment type="similarity">
    <text evidence="1">Belongs to the cytochrome c family.</text>
</comment>
<evidence type="ECO:0000256" key="4">
    <source>
        <dbReference type="ARBA" id="ARBA00022723"/>
    </source>
</evidence>
<gene>
    <name evidence="11" type="ORF">GBAR_LOCUS7525</name>
</gene>
<dbReference type="InterPro" id="IPR051263">
    <property type="entry name" value="C-type_cytochrome_biogenesis"/>
</dbReference>
<protein>
    <submittedName>
        <fullName evidence="11">Cytochrome c-type biogenesis protein Ccl2</fullName>
    </submittedName>
</protein>